<accession>A0A239P3H3</accession>
<organism evidence="2 3">
    <name type="scientific">Streptosporangium subroseum</name>
    <dbReference type="NCBI Taxonomy" id="106412"/>
    <lineage>
        <taxon>Bacteria</taxon>
        <taxon>Bacillati</taxon>
        <taxon>Actinomycetota</taxon>
        <taxon>Actinomycetes</taxon>
        <taxon>Streptosporangiales</taxon>
        <taxon>Streptosporangiaceae</taxon>
        <taxon>Streptosporangium</taxon>
    </lineage>
</organism>
<protein>
    <submittedName>
        <fullName evidence="2">GTP-binding GTPase N-terminal</fullName>
    </submittedName>
</protein>
<feature type="domain" description="GTPase HflX N-terminal" evidence="1">
    <location>
        <begin position="107"/>
        <end position="194"/>
    </location>
</feature>
<dbReference type="InterPro" id="IPR025121">
    <property type="entry name" value="GTPase_HflX_N"/>
</dbReference>
<dbReference type="Gene3D" id="3.40.50.11060">
    <property type="entry name" value="GTPase HflX, N-terminal domain"/>
    <property type="match status" value="1"/>
</dbReference>
<evidence type="ECO:0000259" key="1">
    <source>
        <dbReference type="Pfam" id="PF13167"/>
    </source>
</evidence>
<evidence type="ECO:0000313" key="2">
    <source>
        <dbReference type="EMBL" id="SNT61635.1"/>
    </source>
</evidence>
<gene>
    <name evidence="2" type="ORF">SAMN05216276_108447</name>
</gene>
<reference evidence="2 3" key="1">
    <citation type="submission" date="2017-06" db="EMBL/GenBank/DDBJ databases">
        <authorList>
            <person name="Kim H.J."/>
            <person name="Triplett B.A."/>
        </authorList>
    </citation>
    <scope>NUCLEOTIDE SEQUENCE [LARGE SCALE GENOMIC DNA]</scope>
    <source>
        <strain evidence="2 3">CGMCC 4.2132</strain>
    </source>
</reference>
<evidence type="ECO:0000313" key="3">
    <source>
        <dbReference type="Proteomes" id="UP000198282"/>
    </source>
</evidence>
<dbReference type="InterPro" id="IPR042108">
    <property type="entry name" value="GTPase_HflX_N_sf"/>
</dbReference>
<dbReference type="Pfam" id="PF13167">
    <property type="entry name" value="GTP-bdg_N"/>
    <property type="match status" value="1"/>
</dbReference>
<keyword evidence="3" id="KW-1185">Reference proteome</keyword>
<sequence>MRFAEVRPILFGRWAKSTVQIIVGLDAWLVSPDLLGMPGVTGVNVAHPIGTVSMVKPHRRLRWGHRSPRKPRPLRGQWRPSSVALAGMDVLLFGYISAKQKQYAVLMDELTDVVTTLGARVVGRLVQRRGVSDGGVKTMDRPYSSRTLVSAGKVREIASVRAETDADVVVFLNPLTGHQQDVLTETFNCPVISSAELRA</sequence>
<proteinExistence type="predicted"/>
<dbReference type="AlphaFoldDB" id="A0A239P3H3"/>
<name>A0A239P3H3_9ACTN</name>
<dbReference type="Proteomes" id="UP000198282">
    <property type="component" value="Unassembled WGS sequence"/>
</dbReference>
<dbReference type="EMBL" id="FZOD01000084">
    <property type="protein sequence ID" value="SNT61635.1"/>
    <property type="molecule type" value="Genomic_DNA"/>
</dbReference>